<proteinExistence type="predicted"/>
<gene>
    <name evidence="1" type="ORF">SAMN00017405_2245</name>
</gene>
<dbReference type="Proteomes" id="UP000192731">
    <property type="component" value="Unassembled WGS sequence"/>
</dbReference>
<organism evidence="1 2">
    <name type="scientific">Desulfonispora thiosulfatigenes DSM 11270</name>
    <dbReference type="NCBI Taxonomy" id="656914"/>
    <lineage>
        <taxon>Bacteria</taxon>
        <taxon>Bacillati</taxon>
        <taxon>Bacillota</taxon>
        <taxon>Clostridia</taxon>
        <taxon>Eubacteriales</taxon>
        <taxon>Peptococcaceae</taxon>
        <taxon>Desulfonispora</taxon>
    </lineage>
</organism>
<accession>A0A1W1VEY4</accession>
<dbReference type="STRING" id="656914.SAMN00017405_2245"/>
<reference evidence="1 2" key="1">
    <citation type="submission" date="2017-04" db="EMBL/GenBank/DDBJ databases">
        <authorList>
            <person name="Afonso C.L."/>
            <person name="Miller P.J."/>
            <person name="Scott M.A."/>
            <person name="Spackman E."/>
            <person name="Goraichik I."/>
            <person name="Dimitrov K.M."/>
            <person name="Suarez D.L."/>
            <person name="Swayne D.E."/>
        </authorList>
    </citation>
    <scope>NUCLEOTIDE SEQUENCE [LARGE SCALE GENOMIC DNA]</scope>
    <source>
        <strain evidence="1 2">DSM 11270</strain>
    </source>
</reference>
<name>A0A1W1VEY4_DESTI</name>
<protein>
    <submittedName>
        <fullName evidence="1">Uncharacterized protein</fullName>
    </submittedName>
</protein>
<evidence type="ECO:0000313" key="1">
    <source>
        <dbReference type="EMBL" id="SMB91783.1"/>
    </source>
</evidence>
<dbReference type="OrthoDB" id="9803907at2"/>
<keyword evidence="2" id="KW-1185">Reference proteome</keyword>
<dbReference type="EMBL" id="FWWT01000019">
    <property type="protein sequence ID" value="SMB91783.1"/>
    <property type="molecule type" value="Genomic_DNA"/>
</dbReference>
<dbReference type="RefSeq" id="WP_084053444.1">
    <property type="nucleotide sequence ID" value="NZ_FWWT01000019.1"/>
</dbReference>
<evidence type="ECO:0000313" key="2">
    <source>
        <dbReference type="Proteomes" id="UP000192731"/>
    </source>
</evidence>
<sequence length="80" mass="9241">MIILEKPYVSELLINSLIEDNIPVLKNAVLEEMAEKNKLKVLAEQEFKNRITVDTKLYSNSENALGWIAANLPDYYEEKK</sequence>
<dbReference type="AlphaFoldDB" id="A0A1W1VEY4"/>